<dbReference type="Proteomes" id="UP001432322">
    <property type="component" value="Unassembled WGS sequence"/>
</dbReference>
<feature type="signal peptide" evidence="1">
    <location>
        <begin position="1"/>
        <end position="17"/>
    </location>
</feature>
<accession>A0AAV5V2I9</accession>
<sequence>MVRILLLSVLCIVLASGQPLLKLPTIRLPKAPEVRNFPGQCSADDQKSTKVCLDSYFALYGINSTQTLPEYFSYWRIINSLTENYGINAFDFYCDFEATLESCMGVRMTSPCMNPAAFATMYGINQTESIDYATSFQVEMYSCQNLALTKKYYNCMMDVEADHFKGLLECSITMNNEINEGMEYCATISNYVMCAENYYVGFCDEGIRG</sequence>
<gene>
    <name evidence="2" type="ORF">PFISCL1PPCAC_4319</name>
</gene>
<evidence type="ECO:0008006" key="4">
    <source>
        <dbReference type="Google" id="ProtNLM"/>
    </source>
</evidence>
<name>A0AAV5V2I9_9BILA</name>
<reference evidence="2" key="1">
    <citation type="submission" date="2023-10" db="EMBL/GenBank/DDBJ databases">
        <title>Genome assembly of Pristionchus species.</title>
        <authorList>
            <person name="Yoshida K."/>
            <person name="Sommer R.J."/>
        </authorList>
    </citation>
    <scope>NUCLEOTIDE SEQUENCE</scope>
    <source>
        <strain evidence="2">RS5133</strain>
    </source>
</reference>
<evidence type="ECO:0000313" key="3">
    <source>
        <dbReference type="Proteomes" id="UP001432322"/>
    </source>
</evidence>
<dbReference type="PANTHER" id="PTHR35014:SF1">
    <property type="entry name" value="INFECTION RESPONSE PROTEIN"/>
    <property type="match status" value="1"/>
</dbReference>
<evidence type="ECO:0000313" key="2">
    <source>
        <dbReference type="EMBL" id="GMT13022.1"/>
    </source>
</evidence>
<dbReference type="PANTHER" id="PTHR35014">
    <property type="entry name" value="INFECTION RESPONSE PROTEIN-RELATED"/>
    <property type="match status" value="1"/>
</dbReference>
<protein>
    <recommendedName>
        <fullName evidence="4">DUF19 domain-containing protein</fullName>
    </recommendedName>
</protein>
<dbReference type="EMBL" id="BTSY01000002">
    <property type="protein sequence ID" value="GMT13022.1"/>
    <property type="molecule type" value="Genomic_DNA"/>
</dbReference>
<feature type="non-terminal residue" evidence="2">
    <location>
        <position position="209"/>
    </location>
</feature>
<keyword evidence="3" id="KW-1185">Reference proteome</keyword>
<feature type="chain" id="PRO_5043876484" description="DUF19 domain-containing protein" evidence="1">
    <location>
        <begin position="18"/>
        <end position="209"/>
    </location>
</feature>
<keyword evidence="1" id="KW-0732">Signal</keyword>
<evidence type="ECO:0000256" key="1">
    <source>
        <dbReference type="SAM" id="SignalP"/>
    </source>
</evidence>
<proteinExistence type="predicted"/>
<comment type="caution">
    <text evidence="2">The sequence shown here is derived from an EMBL/GenBank/DDBJ whole genome shotgun (WGS) entry which is preliminary data.</text>
</comment>
<dbReference type="AlphaFoldDB" id="A0AAV5V2I9"/>
<organism evidence="2 3">
    <name type="scientific">Pristionchus fissidentatus</name>
    <dbReference type="NCBI Taxonomy" id="1538716"/>
    <lineage>
        <taxon>Eukaryota</taxon>
        <taxon>Metazoa</taxon>
        <taxon>Ecdysozoa</taxon>
        <taxon>Nematoda</taxon>
        <taxon>Chromadorea</taxon>
        <taxon>Rhabditida</taxon>
        <taxon>Rhabditina</taxon>
        <taxon>Diplogasteromorpha</taxon>
        <taxon>Diplogasteroidea</taxon>
        <taxon>Neodiplogasteridae</taxon>
        <taxon>Pristionchus</taxon>
    </lineage>
</organism>